<reference evidence="2 3" key="1">
    <citation type="journal article" date="2017" name="Gigascience">
        <title>Genome sequence of the small brown planthopper, Laodelphax striatellus.</title>
        <authorList>
            <person name="Zhu J."/>
            <person name="Jiang F."/>
            <person name="Wang X."/>
            <person name="Yang P."/>
            <person name="Bao Y."/>
            <person name="Zhao W."/>
            <person name="Wang W."/>
            <person name="Lu H."/>
            <person name="Wang Q."/>
            <person name="Cui N."/>
            <person name="Li J."/>
            <person name="Chen X."/>
            <person name="Luo L."/>
            <person name="Yu J."/>
            <person name="Kang L."/>
            <person name="Cui F."/>
        </authorList>
    </citation>
    <scope>NUCLEOTIDE SEQUENCE [LARGE SCALE GENOMIC DNA]</scope>
    <source>
        <strain evidence="2">Lst14</strain>
    </source>
</reference>
<evidence type="ECO:0000256" key="1">
    <source>
        <dbReference type="SAM" id="MobiDB-lite"/>
    </source>
</evidence>
<dbReference type="Proteomes" id="UP000291343">
    <property type="component" value="Unassembled WGS sequence"/>
</dbReference>
<sequence>MHPTTTETEIFTTHPTTSGIKKGKGHHKPASKFTIPPEYTRTTEQVHHQTEPVTSYPETTQQVYTTHPTTSGVKKGKGHHKPATMFTIPPEYTQTTEPAYYPTDPVTMHPTTTEKEIFTTHPTTSGIKEGKGHTKPASRFTIPPEYTRTTEPVHYTTEQITIHPETTQDVHITQPSTPGIKKGKGHQKPGYMFTIPPEFTRTTNPVHYSTEPTNFPGPTEEIHITQPTTSWAKKGKGHYKPASKFTIPSEYTMTTQSINPFKFTTVTKNVETFNPMDYDQSTLPAEFSTIKEEPHQTSTYGHPDTTFPHGNEQSDDEQFTVPGYESTKSASSEIGNPEDLVTSKPLFFTEPPIKYEVSTPGSYQFTQSYDMQTDSQSTEFPHYEEVPSTYTNPLMQNTEPSHYETNKYTDFYQSTVPVEIPHDTSTGSPHYEEFSTIHTDSLMQNTETSPYHTDKYSDYDQATVPVEMAYQTPTKNPHYEASSTQTMQYTTPTYHQIDKYIGLDDDDQVTVPVEIPTPQSTKYPSYQEFPTTHSDLSMQFTDSPQYHYVVNMEDEQATVPVEITTKYPHYEDHSTTYPAPSMQYTESSYHSVKYTDDDQATVPVEILTESSTKYPHYEDHSTSAPSMQSTEYIQYTDKHTDDDQATVPVEIPSESSTKNPHYEFSTIQPESSSQYTTLPSHYHSVEGSDDQATVPIEVAIETTTQMESHHIGSTSSYKQSTEFDSGLQAKVPLFPSENEEQHHLNVDFSDDDNGDDFDQQSITHPYFTHPKASTPANSPGELDWRSGSTVHINPKKKYTVAPSDFFLTPIAPFKPVEFIPPQPYKEWPSHSALNNTGIEQVKVPDTIQVDLKGYPSYAENRPGIKGRGGRHNMISKPWYFISRTIH</sequence>
<accession>A0A482XPB7</accession>
<keyword evidence="3" id="KW-1185">Reference proteome</keyword>
<proteinExistence type="predicted"/>
<dbReference type="InParanoid" id="A0A482XPB7"/>
<organism evidence="2 3">
    <name type="scientific">Laodelphax striatellus</name>
    <name type="common">Small brown planthopper</name>
    <name type="synonym">Delphax striatella</name>
    <dbReference type="NCBI Taxonomy" id="195883"/>
    <lineage>
        <taxon>Eukaryota</taxon>
        <taxon>Metazoa</taxon>
        <taxon>Ecdysozoa</taxon>
        <taxon>Arthropoda</taxon>
        <taxon>Hexapoda</taxon>
        <taxon>Insecta</taxon>
        <taxon>Pterygota</taxon>
        <taxon>Neoptera</taxon>
        <taxon>Paraneoptera</taxon>
        <taxon>Hemiptera</taxon>
        <taxon>Auchenorrhyncha</taxon>
        <taxon>Fulgoroidea</taxon>
        <taxon>Delphacidae</taxon>
        <taxon>Criomorphinae</taxon>
        <taxon>Laodelphax</taxon>
    </lineage>
</organism>
<evidence type="ECO:0000313" key="3">
    <source>
        <dbReference type="Proteomes" id="UP000291343"/>
    </source>
</evidence>
<dbReference type="AlphaFoldDB" id="A0A482XPB7"/>
<comment type="caution">
    <text evidence="2">The sequence shown here is derived from an EMBL/GenBank/DDBJ whole genome shotgun (WGS) entry which is preliminary data.</text>
</comment>
<feature type="region of interest" description="Disordered" evidence="1">
    <location>
        <begin position="15"/>
        <end position="35"/>
    </location>
</feature>
<evidence type="ECO:0000313" key="2">
    <source>
        <dbReference type="EMBL" id="RZF47239.1"/>
    </source>
</evidence>
<feature type="region of interest" description="Disordered" evidence="1">
    <location>
        <begin position="122"/>
        <end position="143"/>
    </location>
</feature>
<feature type="compositionally biased region" description="Basic residues" evidence="1">
    <location>
        <begin position="21"/>
        <end position="30"/>
    </location>
</feature>
<dbReference type="OrthoDB" id="10409708at2759"/>
<dbReference type="EMBL" id="QKKF02004629">
    <property type="protein sequence ID" value="RZF47239.1"/>
    <property type="molecule type" value="Genomic_DNA"/>
</dbReference>
<dbReference type="STRING" id="195883.A0A482XPB7"/>
<gene>
    <name evidence="2" type="ORF">LSTR_LSTR004948</name>
</gene>
<protein>
    <submittedName>
        <fullName evidence="2">Uncharacterized protein</fullName>
    </submittedName>
</protein>
<name>A0A482XPB7_LAOST</name>